<dbReference type="InterPro" id="IPR013785">
    <property type="entry name" value="Aldolase_TIM"/>
</dbReference>
<name>A0A382RGI4_9ZZZZ</name>
<dbReference type="InterPro" id="IPR007197">
    <property type="entry name" value="rSAM"/>
</dbReference>
<dbReference type="EMBL" id="UINC01121520">
    <property type="protein sequence ID" value="SVC96746.1"/>
    <property type="molecule type" value="Genomic_DNA"/>
</dbReference>
<dbReference type="PANTHER" id="PTHR43273:SF8">
    <property type="entry name" value="RADICAL SAM DOMAIN PROTEIN"/>
    <property type="match status" value="1"/>
</dbReference>
<dbReference type="Gene3D" id="3.20.20.70">
    <property type="entry name" value="Aldolase class I"/>
    <property type="match status" value="1"/>
</dbReference>
<sequence>MSDETAQQSVDFMLAESKGQPVAHVTFFGGETLLNFPILEKTVAYARLRAAEEGKRVEFSLTTNATLLTPEIIEWLANNQIGVTISIDGPKPVQDGLRVFHNGRGTYDVVLPKIKELLKVHRTRPIGARVTLTQKSLDVIDIFRHLTEDIGFWEVGLAPVTTQEHRDYAITDESKDDMLLQFEQLANEWLECALRNEHHGFSNVKDTLEEIHKGVSKAYGCGAGLGLMGVATDGEVALCHRFAGSEEHTIGSVTEGVDREKQGQFLIDHHIAAKTDCHTCWARPICSGGCYHEAHVQYGSSSHANLHYCNWVRSWTHKCLE</sequence>
<keyword evidence="2" id="KW-0949">S-adenosyl-L-methionine</keyword>
<protein>
    <recommendedName>
        <fullName evidence="6">Radical SAM core domain-containing protein</fullName>
    </recommendedName>
</protein>
<dbReference type="GO" id="GO:0051536">
    <property type="term" value="F:iron-sulfur cluster binding"/>
    <property type="evidence" value="ECO:0007669"/>
    <property type="project" value="UniProtKB-KW"/>
</dbReference>
<evidence type="ECO:0000256" key="4">
    <source>
        <dbReference type="ARBA" id="ARBA00023004"/>
    </source>
</evidence>
<keyword evidence="4" id="KW-0408">Iron</keyword>
<evidence type="ECO:0000259" key="6">
    <source>
        <dbReference type="Pfam" id="PF04055"/>
    </source>
</evidence>
<evidence type="ECO:0000256" key="5">
    <source>
        <dbReference type="ARBA" id="ARBA00023014"/>
    </source>
</evidence>
<organism evidence="7">
    <name type="scientific">marine metagenome</name>
    <dbReference type="NCBI Taxonomy" id="408172"/>
    <lineage>
        <taxon>unclassified sequences</taxon>
        <taxon>metagenomes</taxon>
        <taxon>ecological metagenomes</taxon>
    </lineage>
</organism>
<dbReference type="AlphaFoldDB" id="A0A382RGI4"/>
<dbReference type="GO" id="GO:0016491">
    <property type="term" value="F:oxidoreductase activity"/>
    <property type="evidence" value="ECO:0007669"/>
    <property type="project" value="InterPro"/>
</dbReference>
<keyword evidence="5" id="KW-0411">Iron-sulfur</keyword>
<gene>
    <name evidence="7" type="ORF">METZ01_LOCUS349600</name>
</gene>
<dbReference type="GO" id="GO:0046872">
    <property type="term" value="F:metal ion binding"/>
    <property type="evidence" value="ECO:0007669"/>
    <property type="project" value="UniProtKB-KW"/>
</dbReference>
<dbReference type="PANTHER" id="PTHR43273">
    <property type="entry name" value="ANAEROBIC SULFATASE-MATURATING ENZYME HOMOLOG ASLB-RELATED"/>
    <property type="match status" value="1"/>
</dbReference>
<proteinExistence type="predicted"/>
<dbReference type="InterPro" id="IPR058240">
    <property type="entry name" value="rSAM_sf"/>
</dbReference>
<evidence type="ECO:0000256" key="3">
    <source>
        <dbReference type="ARBA" id="ARBA00022723"/>
    </source>
</evidence>
<dbReference type="Pfam" id="PF04055">
    <property type="entry name" value="Radical_SAM"/>
    <property type="match status" value="1"/>
</dbReference>
<accession>A0A382RGI4</accession>
<dbReference type="InterPro" id="IPR023885">
    <property type="entry name" value="4Fe4S-binding_SPASM_dom"/>
</dbReference>
<feature type="domain" description="Radical SAM core" evidence="6">
    <location>
        <begin position="20"/>
        <end position="120"/>
    </location>
</feature>
<keyword evidence="3" id="KW-0479">Metal-binding</keyword>
<dbReference type="CDD" id="cd01335">
    <property type="entry name" value="Radical_SAM"/>
    <property type="match status" value="1"/>
</dbReference>
<comment type="cofactor">
    <cofactor evidence="1">
        <name>[4Fe-4S] cluster</name>
        <dbReference type="ChEBI" id="CHEBI:49883"/>
    </cofactor>
</comment>
<evidence type="ECO:0000313" key="7">
    <source>
        <dbReference type="EMBL" id="SVC96746.1"/>
    </source>
</evidence>
<evidence type="ECO:0000256" key="1">
    <source>
        <dbReference type="ARBA" id="ARBA00001966"/>
    </source>
</evidence>
<dbReference type="NCBIfam" id="TIGR04085">
    <property type="entry name" value="rSAM_more_4Fe4S"/>
    <property type="match status" value="1"/>
</dbReference>
<feature type="non-terminal residue" evidence="7">
    <location>
        <position position="321"/>
    </location>
</feature>
<dbReference type="InterPro" id="IPR023867">
    <property type="entry name" value="Sulphatase_maturase_rSAM"/>
</dbReference>
<dbReference type="SUPFAM" id="SSF102114">
    <property type="entry name" value="Radical SAM enzymes"/>
    <property type="match status" value="1"/>
</dbReference>
<reference evidence="7" key="1">
    <citation type="submission" date="2018-05" db="EMBL/GenBank/DDBJ databases">
        <authorList>
            <person name="Lanie J.A."/>
            <person name="Ng W.-L."/>
            <person name="Kazmierczak K.M."/>
            <person name="Andrzejewski T.M."/>
            <person name="Davidsen T.M."/>
            <person name="Wayne K.J."/>
            <person name="Tettelin H."/>
            <person name="Glass J.I."/>
            <person name="Rusch D."/>
            <person name="Podicherti R."/>
            <person name="Tsui H.-C.T."/>
            <person name="Winkler M.E."/>
        </authorList>
    </citation>
    <scope>NUCLEOTIDE SEQUENCE</scope>
</reference>
<evidence type="ECO:0000256" key="2">
    <source>
        <dbReference type="ARBA" id="ARBA00022691"/>
    </source>
</evidence>